<dbReference type="Pfam" id="PF20666">
    <property type="entry name" value="ZW10_C"/>
    <property type="match status" value="1"/>
</dbReference>
<dbReference type="Pfam" id="PF06248">
    <property type="entry name" value="Zw10_N"/>
    <property type="match status" value="1"/>
</dbReference>
<feature type="domain" description="Centromere/kinetochore protein zw10 C-terminal" evidence="3">
    <location>
        <begin position="442"/>
        <end position="496"/>
    </location>
</feature>
<feature type="domain" description="Centromere/kinetochore protein zw10 N-terminal" evidence="1">
    <location>
        <begin position="35"/>
        <end position="126"/>
    </location>
</feature>
<protein>
    <recommendedName>
        <fullName evidence="6">Centromere/kinetochore protein zw10-like protein</fullName>
    </recommendedName>
</protein>
<organism evidence="4 5">
    <name type="scientific">Genlisea aurea</name>
    <dbReference type="NCBI Taxonomy" id="192259"/>
    <lineage>
        <taxon>Eukaryota</taxon>
        <taxon>Viridiplantae</taxon>
        <taxon>Streptophyta</taxon>
        <taxon>Embryophyta</taxon>
        <taxon>Tracheophyta</taxon>
        <taxon>Spermatophyta</taxon>
        <taxon>Magnoliopsida</taxon>
        <taxon>eudicotyledons</taxon>
        <taxon>Gunneridae</taxon>
        <taxon>Pentapetalae</taxon>
        <taxon>asterids</taxon>
        <taxon>lamiids</taxon>
        <taxon>Lamiales</taxon>
        <taxon>Lentibulariaceae</taxon>
        <taxon>Genlisea</taxon>
    </lineage>
</organism>
<dbReference type="PANTHER" id="PTHR12205:SF0">
    <property type="entry name" value="CENTROMERE_KINETOCHORE PROTEIN ZW10 HOMOLOG"/>
    <property type="match status" value="1"/>
</dbReference>
<dbReference type="GO" id="GO:0005737">
    <property type="term" value="C:cytoplasm"/>
    <property type="evidence" value="ECO:0007669"/>
    <property type="project" value="GOC"/>
</dbReference>
<evidence type="ECO:0000313" key="5">
    <source>
        <dbReference type="Proteomes" id="UP000015453"/>
    </source>
</evidence>
<feature type="domain" description="Centromere/kinetochore protein zw10 middle" evidence="2">
    <location>
        <begin position="177"/>
        <end position="412"/>
    </location>
</feature>
<evidence type="ECO:0008006" key="6">
    <source>
        <dbReference type="Google" id="ProtNLM"/>
    </source>
</evidence>
<reference evidence="4 5" key="1">
    <citation type="journal article" date="2013" name="BMC Genomics">
        <title>The miniature genome of a carnivorous plant Genlisea aurea contains a low number of genes and short non-coding sequences.</title>
        <authorList>
            <person name="Leushkin E.V."/>
            <person name="Sutormin R.A."/>
            <person name="Nabieva E.R."/>
            <person name="Penin A.A."/>
            <person name="Kondrashov A.S."/>
            <person name="Logacheva M.D."/>
        </authorList>
    </citation>
    <scope>NUCLEOTIDE SEQUENCE [LARGE SCALE GENOMIC DNA]</scope>
</reference>
<feature type="non-terminal residue" evidence="4">
    <location>
        <position position="497"/>
    </location>
</feature>
<proteinExistence type="predicted"/>
<dbReference type="GO" id="GO:1990423">
    <property type="term" value="C:RZZ complex"/>
    <property type="evidence" value="ECO:0007669"/>
    <property type="project" value="TreeGrafter"/>
</dbReference>
<dbReference type="Proteomes" id="UP000015453">
    <property type="component" value="Unassembled WGS sequence"/>
</dbReference>
<name>S8DGM2_9LAMI</name>
<keyword evidence="5" id="KW-1185">Reference proteome</keyword>
<gene>
    <name evidence="4" type="ORF">M569_16291</name>
</gene>
<evidence type="ECO:0000259" key="1">
    <source>
        <dbReference type="Pfam" id="PF06248"/>
    </source>
</evidence>
<evidence type="ECO:0000313" key="4">
    <source>
        <dbReference type="EMBL" id="EPS58522.1"/>
    </source>
</evidence>
<dbReference type="InterPro" id="IPR009361">
    <property type="entry name" value="Zw10_N"/>
</dbReference>
<accession>S8DGM2</accession>
<dbReference type="GO" id="GO:0005634">
    <property type="term" value="C:nucleus"/>
    <property type="evidence" value="ECO:0007669"/>
    <property type="project" value="InterPro"/>
</dbReference>
<dbReference type="InterPro" id="IPR048343">
    <property type="entry name" value="ZW10_C"/>
</dbReference>
<evidence type="ECO:0000259" key="3">
    <source>
        <dbReference type="Pfam" id="PF20666"/>
    </source>
</evidence>
<dbReference type="GO" id="GO:0006888">
    <property type="term" value="P:endoplasmic reticulum to Golgi vesicle-mediated transport"/>
    <property type="evidence" value="ECO:0007669"/>
    <property type="project" value="TreeGrafter"/>
</dbReference>
<comment type="caution">
    <text evidence="4">The sequence shown here is derived from an EMBL/GenBank/DDBJ whole genome shotgun (WGS) entry which is preliminary data.</text>
</comment>
<sequence>MDVFDRINVQDLLPGTESPSSPLSAPDLRLLISRLDSHSLRIKSAVQSFLLSHQADFSSLFEQCADLSSRSERLYDDISALLNFISENPIEADVSRIVRQIVQRKREAKEKAEISEFVEAILESDAKLSEMRNDLKNGRVVESAQGLMELKGALGITGGHGDYEAAEGDELAVHGILKRQWNECFEEIQELLLRYMEMSVHFEQDSSALHVKYQTDADGIHGLELCNVLKAMEVAGILDYGLAKTADLIMRYVLTPVASFKTMISCIEENIEELGSEAVLKLAPSDDPGVCKVDGERMYSTIIKIVEFIDKFLCSQNGTWMRCLGKLTWPSLSDIIISNFLSKVVPDDASKLAEFQEIRKATIGFEDALKKIMFISSSDDKDMKLSLYADNIEVHFASRKRIQILAKARSILLECSFNLPQPQVDRKEEHAEGSSGRVTLLFSAEKCVVSEAAKQLMELVHRTLQDVCLLPPKVGLEFYQAARSAIVLYEAIIPVKV</sequence>
<dbReference type="GO" id="GO:0007094">
    <property type="term" value="P:mitotic spindle assembly checkpoint signaling"/>
    <property type="evidence" value="ECO:0007669"/>
    <property type="project" value="TreeGrafter"/>
</dbReference>
<dbReference type="OrthoDB" id="534815at2759"/>
<dbReference type="AlphaFoldDB" id="S8DGM2"/>
<dbReference type="PANTHER" id="PTHR12205">
    <property type="entry name" value="CENTROMERE/KINETOCHORE PROTEIN ZW10"/>
    <property type="match status" value="1"/>
</dbReference>
<dbReference type="EMBL" id="AUSU01009139">
    <property type="protein sequence ID" value="EPS58522.1"/>
    <property type="molecule type" value="Genomic_DNA"/>
</dbReference>
<dbReference type="InterPro" id="IPR048344">
    <property type="entry name" value="Zw10_middle"/>
</dbReference>
<evidence type="ECO:0000259" key="2">
    <source>
        <dbReference type="Pfam" id="PF20665"/>
    </source>
</evidence>
<dbReference type="Pfam" id="PF20665">
    <property type="entry name" value="Zw10_middle"/>
    <property type="match status" value="1"/>
</dbReference>